<dbReference type="Pfam" id="PF01467">
    <property type="entry name" value="CTP_transf_like"/>
    <property type="match status" value="1"/>
</dbReference>
<dbReference type="AlphaFoldDB" id="X1EN71"/>
<reference evidence="2" key="1">
    <citation type="journal article" date="2014" name="Front. Microbiol.">
        <title>High frequency of phylogenetically diverse reductive dehalogenase-homologous genes in deep subseafloor sedimentary metagenomes.</title>
        <authorList>
            <person name="Kawai M."/>
            <person name="Futagami T."/>
            <person name="Toyoda A."/>
            <person name="Takaki Y."/>
            <person name="Nishi S."/>
            <person name="Hori S."/>
            <person name="Arai W."/>
            <person name="Tsubouchi T."/>
            <person name="Morono Y."/>
            <person name="Uchiyama I."/>
            <person name="Ito T."/>
            <person name="Fujiyama A."/>
            <person name="Inagaki F."/>
            <person name="Takami H."/>
        </authorList>
    </citation>
    <scope>NUCLEOTIDE SEQUENCE</scope>
    <source>
        <strain evidence="2">Expedition CK06-06</strain>
    </source>
</reference>
<comment type="caution">
    <text evidence="2">The sequence shown here is derived from an EMBL/GenBank/DDBJ whole genome shotgun (WGS) entry which is preliminary data.</text>
</comment>
<dbReference type="SUPFAM" id="SSF52374">
    <property type="entry name" value="Nucleotidylyl transferase"/>
    <property type="match status" value="1"/>
</dbReference>
<organism evidence="2">
    <name type="scientific">marine sediment metagenome</name>
    <dbReference type="NCBI Taxonomy" id="412755"/>
    <lineage>
        <taxon>unclassified sequences</taxon>
        <taxon>metagenomes</taxon>
        <taxon>ecological metagenomes</taxon>
    </lineage>
</organism>
<sequence>MFKLVGMGGCFDHLHEGHKYLINTALKVSEKLVIGLTTDKMNQKKKYKEEIQDYPTRKQNIENFVQSFTELSRLEIIELNDPYGSPIEDEDYEALVFSLETLPNAIKINEIREEKGMKPLIFIIISLLKDKNGKKISSTNIRKKKLSKNK</sequence>
<accession>X1EN71</accession>
<dbReference type="GO" id="GO:0004140">
    <property type="term" value="F:dephospho-CoA kinase activity"/>
    <property type="evidence" value="ECO:0007669"/>
    <property type="project" value="TreeGrafter"/>
</dbReference>
<name>X1EN71_9ZZZZ</name>
<evidence type="ECO:0000313" key="2">
    <source>
        <dbReference type="EMBL" id="GAH18549.1"/>
    </source>
</evidence>
<dbReference type="NCBIfam" id="NF001985">
    <property type="entry name" value="PRK00777.1"/>
    <property type="match status" value="1"/>
</dbReference>
<dbReference type="InterPro" id="IPR004821">
    <property type="entry name" value="Cyt_trans-like"/>
</dbReference>
<feature type="domain" description="Cytidyltransferase-like" evidence="1">
    <location>
        <begin position="7"/>
        <end position="143"/>
    </location>
</feature>
<dbReference type="NCBIfam" id="TIGR00125">
    <property type="entry name" value="cyt_tran_rel"/>
    <property type="match status" value="1"/>
</dbReference>
<gene>
    <name evidence="2" type="ORF">S03H2_08408</name>
</gene>
<protein>
    <recommendedName>
        <fullName evidence="1">Cytidyltransferase-like domain-containing protein</fullName>
    </recommendedName>
</protein>
<dbReference type="EMBL" id="BARU01004082">
    <property type="protein sequence ID" value="GAH18549.1"/>
    <property type="molecule type" value="Genomic_DNA"/>
</dbReference>
<dbReference type="InterPro" id="IPR014729">
    <property type="entry name" value="Rossmann-like_a/b/a_fold"/>
</dbReference>
<proteinExistence type="predicted"/>
<evidence type="ECO:0000259" key="1">
    <source>
        <dbReference type="Pfam" id="PF01467"/>
    </source>
</evidence>
<dbReference type="GO" id="GO:0015937">
    <property type="term" value="P:coenzyme A biosynthetic process"/>
    <property type="evidence" value="ECO:0007669"/>
    <property type="project" value="TreeGrafter"/>
</dbReference>
<dbReference type="PANTHER" id="PTHR10695">
    <property type="entry name" value="DEPHOSPHO-COA KINASE-RELATED"/>
    <property type="match status" value="1"/>
</dbReference>
<dbReference type="Gene3D" id="3.40.50.620">
    <property type="entry name" value="HUPs"/>
    <property type="match status" value="1"/>
</dbReference>
<dbReference type="PANTHER" id="PTHR10695:SF46">
    <property type="entry name" value="BIFUNCTIONAL COENZYME A SYNTHASE-RELATED"/>
    <property type="match status" value="1"/>
</dbReference>